<feature type="active site" description="Nucleophile" evidence="4">
    <location>
        <position position="74"/>
    </location>
</feature>
<keyword evidence="8" id="KW-1185">Reference proteome</keyword>
<reference evidence="7" key="1">
    <citation type="journal article" date="2014" name="Int. J. Syst. Evol. Microbiol.">
        <title>Complete genome sequence of Corynebacterium casei LMG S-19264T (=DSM 44701T), isolated from a smear-ripened cheese.</title>
        <authorList>
            <consortium name="US DOE Joint Genome Institute (JGI-PGF)"/>
            <person name="Walter F."/>
            <person name="Albersmeier A."/>
            <person name="Kalinowski J."/>
            <person name="Ruckert C."/>
        </authorList>
    </citation>
    <scope>NUCLEOTIDE SEQUENCE</scope>
    <source>
        <strain evidence="7">CGMCC 1.16067</strain>
    </source>
</reference>
<evidence type="ECO:0000256" key="1">
    <source>
        <dbReference type="ARBA" id="ARBA00001933"/>
    </source>
</evidence>
<proteinExistence type="inferred from homology"/>
<evidence type="ECO:0000259" key="6">
    <source>
        <dbReference type="Pfam" id="PF00291"/>
    </source>
</evidence>
<evidence type="ECO:0000256" key="3">
    <source>
        <dbReference type="ARBA" id="ARBA00022898"/>
    </source>
</evidence>
<dbReference type="RefSeq" id="WP_188779474.1">
    <property type="nucleotide sequence ID" value="NZ_BMKQ01000001.1"/>
</dbReference>
<dbReference type="AlphaFoldDB" id="A0A917BIB7"/>
<evidence type="ECO:0000256" key="2">
    <source>
        <dbReference type="ARBA" id="ARBA00008639"/>
    </source>
</evidence>
<accession>A0A917BIB7</accession>
<protein>
    <submittedName>
        <fullName evidence="7">D-cysteine desulfhydrase</fullName>
    </submittedName>
</protein>
<name>A0A917BIB7_9ACTN</name>
<evidence type="ECO:0000313" key="8">
    <source>
        <dbReference type="Proteomes" id="UP000649179"/>
    </source>
</evidence>
<dbReference type="PANTHER" id="PTHR43780:SF2">
    <property type="entry name" value="1-AMINOCYCLOPROPANE-1-CARBOXYLATE DEAMINASE-RELATED"/>
    <property type="match status" value="1"/>
</dbReference>
<dbReference type="GO" id="GO:0019148">
    <property type="term" value="F:D-cysteine desulfhydrase activity"/>
    <property type="evidence" value="ECO:0007669"/>
    <property type="project" value="TreeGrafter"/>
</dbReference>
<comment type="caution">
    <text evidence="7">The sequence shown here is derived from an EMBL/GenBank/DDBJ whole genome shotgun (WGS) entry which is preliminary data.</text>
</comment>
<organism evidence="7 8">
    <name type="scientific">Marmoricola endophyticus</name>
    <dbReference type="NCBI Taxonomy" id="2040280"/>
    <lineage>
        <taxon>Bacteria</taxon>
        <taxon>Bacillati</taxon>
        <taxon>Actinomycetota</taxon>
        <taxon>Actinomycetes</taxon>
        <taxon>Propionibacteriales</taxon>
        <taxon>Nocardioidaceae</taxon>
        <taxon>Marmoricola</taxon>
    </lineage>
</organism>
<dbReference type="InterPro" id="IPR001926">
    <property type="entry name" value="TrpB-like_PALP"/>
</dbReference>
<dbReference type="EMBL" id="BMKQ01000001">
    <property type="protein sequence ID" value="GGF44537.1"/>
    <property type="molecule type" value="Genomic_DNA"/>
</dbReference>
<dbReference type="InterPro" id="IPR027278">
    <property type="entry name" value="ACCD_DCysDesulf"/>
</dbReference>
<sequence length="305" mass="30782">MTDRLLLGTWPTPLEPLPRLAAHLGTEPDALLLKRDDLTGLGAGGNKVRKLEPLLAEATAQGADLLVTSGAAQSNHARITAAAAARLGLDCVLVLWGDPPAEARGNLLLDALAGAELVWVGDGDTEAVVAQVAAERRTAGRSPYVVPYGGSSPLSATGYVRCAEELQAQVPDLDLVVTAVGSGGTMAGLVAGLGADRVLGVDTGAVPDAAAAVEGLLAGMGVAHGALRIDGDRVGDGYSTVGDEVRSALRLVARTEGVFLDPIYTGRAAAGLVAALNGPDGVPGRRVVLLHSGGLPGLLARDDVL</sequence>
<comment type="similarity">
    <text evidence="2">Belongs to the ACC deaminase/D-cysteine desulfhydrase family.</text>
</comment>
<dbReference type="InterPro" id="IPR036052">
    <property type="entry name" value="TrpB-like_PALP_sf"/>
</dbReference>
<dbReference type="GO" id="GO:1901605">
    <property type="term" value="P:alpha-amino acid metabolic process"/>
    <property type="evidence" value="ECO:0007669"/>
    <property type="project" value="UniProtKB-ARBA"/>
</dbReference>
<reference evidence="7" key="2">
    <citation type="submission" date="2020-09" db="EMBL/GenBank/DDBJ databases">
        <authorList>
            <person name="Sun Q."/>
            <person name="Zhou Y."/>
        </authorList>
    </citation>
    <scope>NUCLEOTIDE SEQUENCE</scope>
    <source>
        <strain evidence="7">CGMCC 1.16067</strain>
    </source>
</reference>
<dbReference type="Proteomes" id="UP000649179">
    <property type="component" value="Unassembled WGS sequence"/>
</dbReference>
<evidence type="ECO:0000256" key="5">
    <source>
        <dbReference type="PIRSR" id="PIRSR006278-2"/>
    </source>
</evidence>
<dbReference type="PANTHER" id="PTHR43780">
    <property type="entry name" value="1-AMINOCYCLOPROPANE-1-CARBOXYLATE DEAMINASE-RELATED"/>
    <property type="match status" value="1"/>
</dbReference>
<comment type="cofactor">
    <cofactor evidence="1">
        <name>pyridoxal 5'-phosphate</name>
        <dbReference type="ChEBI" id="CHEBI:597326"/>
    </cofactor>
</comment>
<keyword evidence="3 5" id="KW-0663">Pyridoxal phosphate</keyword>
<gene>
    <name evidence="7" type="ORF">GCM10011519_18020</name>
</gene>
<dbReference type="SUPFAM" id="SSF53686">
    <property type="entry name" value="Tryptophan synthase beta subunit-like PLP-dependent enzymes"/>
    <property type="match status" value="1"/>
</dbReference>
<dbReference type="PIRSF" id="PIRSF006278">
    <property type="entry name" value="ACCD_DCysDesulf"/>
    <property type="match status" value="1"/>
</dbReference>
<evidence type="ECO:0000256" key="4">
    <source>
        <dbReference type="PIRSR" id="PIRSR006278-1"/>
    </source>
</evidence>
<dbReference type="Pfam" id="PF00291">
    <property type="entry name" value="PALP"/>
    <property type="match status" value="1"/>
</dbReference>
<feature type="domain" description="Tryptophan synthase beta chain-like PALP" evidence="6">
    <location>
        <begin position="7"/>
        <end position="293"/>
    </location>
</feature>
<dbReference type="Gene3D" id="3.40.50.1100">
    <property type="match status" value="2"/>
</dbReference>
<evidence type="ECO:0000313" key="7">
    <source>
        <dbReference type="EMBL" id="GGF44537.1"/>
    </source>
</evidence>
<feature type="modified residue" description="N6-(pyridoxal phosphate)lysine" evidence="5">
    <location>
        <position position="47"/>
    </location>
</feature>